<organism evidence="1">
    <name type="scientific">Aegilops tauschii</name>
    <name type="common">Tausch's goatgrass</name>
    <name type="synonym">Aegilops squarrosa</name>
    <dbReference type="NCBI Taxonomy" id="37682"/>
    <lineage>
        <taxon>Eukaryota</taxon>
        <taxon>Viridiplantae</taxon>
        <taxon>Streptophyta</taxon>
        <taxon>Embryophyta</taxon>
        <taxon>Tracheophyta</taxon>
        <taxon>Spermatophyta</taxon>
        <taxon>Magnoliopsida</taxon>
        <taxon>Liliopsida</taxon>
        <taxon>Poales</taxon>
        <taxon>Poaceae</taxon>
        <taxon>BOP clade</taxon>
        <taxon>Pooideae</taxon>
        <taxon>Triticodae</taxon>
        <taxon>Triticeae</taxon>
        <taxon>Triticinae</taxon>
        <taxon>Aegilops</taxon>
    </lineage>
</organism>
<sequence>MTMLRKLVETSLSASTKRFEELPKGNEMLKRQSEFMTLQCNCTVPLNIFPFHFSYYWSEDVRMRNYMIVDMATV</sequence>
<name>M8BLE6_AEGTA</name>
<accession>M8BLE6</accession>
<proteinExistence type="predicted"/>
<dbReference type="AlphaFoldDB" id="M8BLE6"/>
<dbReference type="EnsemblPlants" id="EMT03827">
    <property type="protein sequence ID" value="EMT03827"/>
    <property type="gene ID" value="F775_25304"/>
</dbReference>
<reference evidence="1" key="1">
    <citation type="submission" date="2015-06" db="UniProtKB">
        <authorList>
            <consortium name="EnsemblPlants"/>
        </authorList>
    </citation>
    <scope>IDENTIFICATION</scope>
</reference>
<evidence type="ECO:0000313" key="1">
    <source>
        <dbReference type="EnsemblPlants" id="EMT03827"/>
    </source>
</evidence>
<protein>
    <submittedName>
        <fullName evidence="1">Uncharacterized protein</fullName>
    </submittedName>
</protein>